<dbReference type="InterPro" id="IPR029064">
    <property type="entry name" value="Ribosomal_eL30-like_sf"/>
</dbReference>
<dbReference type="GO" id="GO:0001650">
    <property type="term" value="C:fibrillar center"/>
    <property type="evidence" value="ECO:0007669"/>
    <property type="project" value="TreeGrafter"/>
</dbReference>
<dbReference type="EMBL" id="OU898280">
    <property type="protein sequence ID" value="CAG9835065.1"/>
    <property type="molecule type" value="Genomic_DNA"/>
</dbReference>
<evidence type="ECO:0008006" key="4">
    <source>
        <dbReference type="Google" id="ProtNLM"/>
    </source>
</evidence>
<dbReference type="Proteomes" id="UP001153709">
    <property type="component" value="Chromosome 5"/>
</dbReference>
<dbReference type="PANTHER" id="PTHR46948">
    <property type="entry name" value="RIBONUCLEASE P PROTEIN SUBUNIT P38"/>
    <property type="match status" value="1"/>
</dbReference>
<dbReference type="GO" id="GO:0004526">
    <property type="term" value="F:ribonuclease P activity"/>
    <property type="evidence" value="ECO:0007669"/>
    <property type="project" value="TreeGrafter"/>
</dbReference>
<dbReference type="PANTHER" id="PTHR46948:SF1">
    <property type="entry name" value="RIBONUCLEASE P PROTEIN SUBUNIT P38"/>
    <property type="match status" value="1"/>
</dbReference>
<dbReference type="GO" id="GO:0001682">
    <property type="term" value="P:tRNA 5'-leader removal"/>
    <property type="evidence" value="ECO:0007669"/>
    <property type="project" value="InterPro"/>
</dbReference>
<dbReference type="GO" id="GO:0000172">
    <property type="term" value="C:ribonuclease MRP complex"/>
    <property type="evidence" value="ECO:0007669"/>
    <property type="project" value="InterPro"/>
</dbReference>
<organism evidence="2 3">
    <name type="scientific">Diabrotica balteata</name>
    <name type="common">Banded cucumber beetle</name>
    <dbReference type="NCBI Taxonomy" id="107213"/>
    <lineage>
        <taxon>Eukaryota</taxon>
        <taxon>Metazoa</taxon>
        <taxon>Ecdysozoa</taxon>
        <taxon>Arthropoda</taxon>
        <taxon>Hexapoda</taxon>
        <taxon>Insecta</taxon>
        <taxon>Pterygota</taxon>
        <taxon>Neoptera</taxon>
        <taxon>Endopterygota</taxon>
        <taxon>Coleoptera</taxon>
        <taxon>Polyphaga</taxon>
        <taxon>Cucujiformia</taxon>
        <taxon>Chrysomeloidea</taxon>
        <taxon>Chrysomelidae</taxon>
        <taxon>Galerucinae</taxon>
        <taxon>Diabroticina</taxon>
        <taxon>Diabroticites</taxon>
        <taxon>Diabrotica</taxon>
    </lineage>
</organism>
<evidence type="ECO:0000256" key="1">
    <source>
        <dbReference type="SAM" id="MobiDB-lite"/>
    </source>
</evidence>
<feature type="compositionally biased region" description="Basic and acidic residues" evidence="1">
    <location>
        <begin position="329"/>
        <end position="344"/>
    </location>
</feature>
<accession>A0A9N9XDK7</accession>
<sequence>METPVLTKKQLKSSLSAKKQRPKETIKNVLALPYNNNFWPEVSPEDQKELKDLIIQHMPVIRDKQIKVPWKELKTVPKANRKAFRKEYNEKLLGPQPSKKCCSGISFGINSMSKLLEKNFAQAILLDAETMPRLLVQHLVDQAVLYTVPIICVTGLKETLKSVTGINSVVVAFSKEITSDNSVNLLIEKISNLFKTVPPPENHINYNRSLDPYVPEHESKEKEAPKKEIVKVDVVQIRKKVYLTRSDPKSRVFIPEFKEAKSTQKMEVNDTYNMEVDDTYKMKVNNKPNMEIDDTGFIAFTEEPEEEKLEEPPKHKVKVKYKSLVVKRLKGDPNRNKRKIENLKLKKSKK</sequence>
<feature type="region of interest" description="Disordered" evidence="1">
    <location>
        <begin position="328"/>
        <end position="350"/>
    </location>
</feature>
<evidence type="ECO:0000313" key="2">
    <source>
        <dbReference type="EMBL" id="CAG9835065.1"/>
    </source>
</evidence>
<proteinExistence type="predicted"/>
<feature type="region of interest" description="Disordered" evidence="1">
    <location>
        <begin position="1"/>
        <end position="20"/>
    </location>
</feature>
<name>A0A9N9XDK7_DIABA</name>
<dbReference type="InterPro" id="IPR042848">
    <property type="entry name" value="Rpp38"/>
</dbReference>
<keyword evidence="3" id="KW-1185">Reference proteome</keyword>
<gene>
    <name evidence="2" type="ORF">DIABBA_LOCUS8307</name>
</gene>
<protein>
    <recommendedName>
        <fullName evidence="4">Ribosomal protein L7Ae/L30e/S12e/Gadd45 domain-containing protein</fullName>
    </recommendedName>
</protein>
<dbReference type="GO" id="GO:0005655">
    <property type="term" value="C:nucleolar ribonuclease P complex"/>
    <property type="evidence" value="ECO:0007669"/>
    <property type="project" value="InterPro"/>
</dbReference>
<reference evidence="2" key="1">
    <citation type="submission" date="2022-01" db="EMBL/GenBank/DDBJ databases">
        <authorList>
            <person name="King R."/>
        </authorList>
    </citation>
    <scope>NUCLEOTIDE SEQUENCE</scope>
</reference>
<dbReference type="Gene3D" id="3.30.1330.30">
    <property type="match status" value="1"/>
</dbReference>
<evidence type="ECO:0000313" key="3">
    <source>
        <dbReference type="Proteomes" id="UP001153709"/>
    </source>
</evidence>
<dbReference type="GO" id="GO:0033204">
    <property type="term" value="F:ribonuclease P RNA binding"/>
    <property type="evidence" value="ECO:0007669"/>
    <property type="project" value="TreeGrafter"/>
</dbReference>
<dbReference type="OrthoDB" id="20109at2759"/>
<dbReference type="AlphaFoldDB" id="A0A9N9XDK7"/>
<dbReference type="SUPFAM" id="SSF55315">
    <property type="entry name" value="L30e-like"/>
    <property type="match status" value="1"/>
</dbReference>